<proteinExistence type="predicted"/>
<accession>V5GGY0</accession>
<feature type="transmembrane region" description="Helical" evidence="1">
    <location>
        <begin position="6"/>
        <end position="26"/>
    </location>
</feature>
<protein>
    <submittedName>
        <fullName evidence="2">Uncharacterized protein</fullName>
    </submittedName>
</protein>
<evidence type="ECO:0000256" key="1">
    <source>
        <dbReference type="SAM" id="Phobius"/>
    </source>
</evidence>
<evidence type="ECO:0000313" key="2">
    <source>
        <dbReference type="EMBL" id="JAB63254.1"/>
    </source>
</evidence>
<reference evidence="2" key="1">
    <citation type="submission" date="2013-07" db="EMBL/GenBank/DDBJ databases">
        <title>Midgut Transcriptome Profiling of Anoplphora glabripennis, a Lignocellulose Degrading, Wood-Boring Cerambycid.</title>
        <authorList>
            <person name="Scully E.D."/>
            <person name="Hoover K."/>
            <person name="Carlson J.E."/>
            <person name="Tien M."/>
            <person name="Geib S.M."/>
        </authorList>
    </citation>
    <scope>NUCLEOTIDE SEQUENCE</scope>
</reference>
<keyword evidence="1" id="KW-0812">Transmembrane</keyword>
<keyword evidence="1" id="KW-0472">Membrane</keyword>
<sequence length="99" mass="11376">MSDDEEQTAALLVLCGGALLLSSLLNKKRKFRRWARTALYKKRSGSQLLEDLKFQHISGQNKNFTRMSPTDFENLLNKIGPAISKRETHFQQPISIQDR</sequence>
<organism evidence="2">
    <name type="scientific">Anoplophora glabripennis</name>
    <name type="common">Asian longhorn beetle</name>
    <name type="synonym">Anoplophora nobilis</name>
    <dbReference type="NCBI Taxonomy" id="217634"/>
    <lineage>
        <taxon>Eukaryota</taxon>
        <taxon>Metazoa</taxon>
        <taxon>Ecdysozoa</taxon>
        <taxon>Arthropoda</taxon>
        <taxon>Hexapoda</taxon>
        <taxon>Insecta</taxon>
        <taxon>Pterygota</taxon>
        <taxon>Neoptera</taxon>
        <taxon>Endopterygota</taxon>
        <taxon>Coleoptera</taxon>
        <taxon>Polyphaga</taxon>
        <taxon>Cucujiformia</taxon>
        <taxon>Chrysomeloidea</taxon>
        <taxon>Cerambycidae</taxon>
        <taxon>Lamiinae</taxon>
        <taxon>Lamiini</taxon>
        <taxon>Anoplophora</taxon>
    </lineage>
</organism>
<keyword evidence="1" id="KW-1133">Transmembrane helix</keyword>
<dbReference type="EMBL" id="GALX01005212">
    <property type="protein sequence ID" value="JAB63254.1"/>
    <property type="molecule type" value="Transcribed_RNA"/>
</dbReference>
<name>V5GGY0_ANOGL</name>
<dbReference type="AlphaFoldDB" id="V5GGY0"/>